<dbReference type="InterPro" id="IPR002035">
    <property type="entry name" value="VWF_A"/>
</dbReference>
<reference evidence="2 3" key="1">
    <citation type="submission" date="2019-06" db="EMBL/GenBank/DDBJ databases">
        <title>Draft genomes of female and male turbot (Scophthalmus maximus).</title>
        <authorList>
            <person name="Xu H."/>
            <person name="Xu X.-W."/>
            <person name="Shao C."/>
            <person name="Chen S."/>
        </authorList>
    </citation>
    <scope>NUCLEOTIDE SEQUENCE [LARGE SCALE GENOMIC DNA]</scope>
    <source>
        <strain evidence="2">Ysfricsl-2016a</strain>
        <tissue evidence="2">Blood</tissue>
    </source>
</reference>
<sequence length="267" mass="30116">MSEYDAATYERFSAAVRRQVQSLRIILDSLQWLKNQALGDLDDAKIIDGLTGEKAIYKRRGELDPELGSPQQKPKRLRVLVDVSGSMYRFNGVDGRLERSMEAVCMVMEALESYEHKFKYDVVGHSGDGYDIELVRADSVPKNNKQRLKVLKTMHAHAQFCMSGDHTLEGTQASIKELAREEADEHFVVVLSDANLERYGIRPERFARVLTSDPQVNAFAIFIGSLGDQAERNLQIDYEGKLAGEYRSCRATSGCAVRLKVHVFPEL</sequence>
<dbReference type="InterPro" id="IPR036465">
    <property type="entry name" value="vWFA_dom_sf"/>
</dbReference>
<comment type="caution">
    <text evidence="2">The sequence shown here is derived from an EMBL/GenBank/DDBJ whole genome shotgun (WGS) entry which is preliminary data.</text>
</comment>
<organism evidence="2 3">
    <name type="scientific">Scophthalmus maximus</name>
    <name type="common">Turbot</name>
    <name type="synonym">Psetta maxima</name>
    <dbReference type="NCBI Taxonomy" id="52904"/>
    <lineage>
        <taxon>Eukaryota</taxon>
        <taxon>Metazoa</taxon>
        <taxon>Chordata</taxon>
        <taxon>Craniata</taxon>
        <taxon>Vertebrata</taxon>
        <taxon>Euteleostomi</taxon>
        <taxon>Actinopterygii</taxon>
        <taxon>Neopterygii</taxon>
        <taxon>Teleostei</taxon>
        <taxon>Neoteleostei</taxon>
        <taxon>Acanthomorphata</taxon>
        <taxon>Carangaria</taxon>
        <taxon>Pleuronectiformes</taxon>
        <taxon>Pleuronectoidei</taxon>
        <taxon>Scophthalmidae</taxon>
        <taxon>Scophthalmus</taxon>
    </lineage>
</organism>
<feature type="domain" description="VWFA" evidence="1">
    <location>
        <begin position="76"/>
        <end position="235"/>
    </location>
</feature>
<dbReference type="SUPFAM" id="SSF53300">
    <property type="entry name" value="vWA-like"/>
    <property type="match status" value="1"/>
</dbReference>
<dbReference type="GO" id="GO:0005737">
    <property type="term" value="C:cytoplasm"/>
    <property type="evidence" value="ECO:0007669"/>
    <property type="project" value="TreeGrafter"/>
</dbReference>
<dbReference type="Proteomes" id="UP000438429">
    <property type="component" value="Unassembled WGS sequence"/>
</dbReference>
<proteinExistence type="predicted"/>
<dbReference type="EMBL" id="VEVO01000019">
    <property type="protein sequence ID" value="KAF0026903.1"/>
    <property type="molecule type" value="Genomic_DNA"/>
</dbReference>
<dbReference type="PANTHER" id="PTHR21610">
    <property type="entry name" value="VON WILLEBRAND FACTOR A DOMAIN-CONTAINING PROTEIN 8"/>
    <property type="match status" value="1"/>
</dbReference>
<dbReference type="PANTHER" id="PTHR21610:SF9">
    <property type="entry name" value="VON WILLEBRAND FACTOR A DOMAIN-CONTAINING PROTEIN 8"/>
    <property type="match status" value="1"/>
</dbReference>
<accession>A0A6A4RXY8</accession>
<dbReference type="PROSITE" id="PS50234">
    <property type="entry name" value="VWFA"/>
    <property type="match status" value="1"/>
</dbReference>
<name>A0A6A4RXY8_SCOMX</name>
<dbReference type="Gene3D" id="3.40.50.410">
    <property type="entry name" value="von Willebrand factor, type A domain"/>
    <property type="match status" value="1"/>
</dbReference>
<protein>
    <recommendedName>
        <fullName evidence="1">VWFA domain-containing protein</fullName>
    </recommendedName>
</protein>
<evidence type="ECO:0000259" key="1">
    <source>
        <dbReference type="PROSITE" id="PS50234"/>
    </source>
</evidence>
<gene>
    <name evidence="2" type="ORF">F2P81_021640</name>
</gene>
<evidence type="ECO:0000313" key="2">
    <source>
        <dbReference type="EMBL" id="KAF0026903.1"/>
    </source>
</evidence>
<evidence type="ECO:0000313" key="3">
    <source>
        <dbReference type="Proteomes" id="UP000438429"/>
    </source>
</evidence>
<dbReference type="AlphaFoldDB" id="A0A6A4RXY8"/>
<dbReference type="InterPro" id="IPR039891">
    <property type="entry name" value="VWA8"/>
</dbReference>